<feature type="region of interest" description="Disordered" evidence="1">
    <location>
        <begin position="427"/>
        <end position="446"/>
    </location>
</feature>
<feature type="compositionally biased region" description="Basic and acidic residues" evidence="1">
    <location>
        <begin position="594"/>
        <end position="604"/>
    </location>
</feature>
<evidence type="ECO:0000313" key="3">
    <source>
        <dbReference type="Proteomes" id="UP001165080"/>
    </source>
</evidence>
<dbReference type="AlphaFoldDB" id="A0A9W6F0Y8"/>
<evidence type="ECO:0000256" key="1">
    <source>
        <dbReference type="SAM" id="MobiDB-lite"/>
    </source>
</evidence>
<accession>A0A9W6F0Y8</accession>
<feature type="compositionally biased region" description="Gly residues" evidence="1">
    <location>
        <begin position="110"/>
        <end position="119"/>
    </location>
</feature>
<dbReference type="Proteomes" id="UP001165080">
    <property type="component" value="Unassembled WGS sequence"/>
</dbReference>
<feature type="region of interest" description="Disordered" evidence="1">
    <location>
        <begin position="199"/>
        <end position="219"/>
    </location>
</feature>
<dbReference type="Pfam" id="PF04339">
    <property type="entry name" value="FemAB_like"/>
    <property type="match status" value="1"/>
</dbReference>
<dbReference type="Gene3D" id="3.40.630.30">
    <property type="match status" value="1"/>
</dbReference>
<protein>
    <submittedName>
        <fullName evidence="2">Uncharacterized protein</fullName>
    </submittedName>
</protein>
<proteinExistence type="predicted"/>
<dbReference type="InterPro" id="IPR007434">
    <property type="entry name" value="FemAB-like"/>
</dbReference>
<evidence type="ECO:0000313" key="2">
    <source>
        <dbReference type="EMBL" id="GLC52184.1"/>
    </source>
</evidence>
<keyword evidence="3" id="KW-1185">Reference proteome</keyword>
<name>A0A9W6F0Y8_9CHLO</name>
<dbReference type="OrthoDB" id="1946at2759"/>
<organism evidence="2 3">
    <name type="scientific">Pleodorina starrii</name>
    <dbReference type="NCBI Taxonomy" id="330485"/>
    <lineage>
        <taxon>Eukaryota</taxon>
        <taxon>Viridiplantae</taxon>
        <taxon>Chlorophyta</taxon>
        <taxon>core chlorophytes</taxon>
        <taxon>Chlorophyceae</taxon>
        <taxon>CS clade</taxon>
        <taxon>Chlamydomonadales</taxon>
        <taxon>Volvocaceae</taxon>
        <taxon>Pleodorina</taxon>
    </lineage>
</organism>
<feature type="compositionally biased region" description="Low complexity" evidence="1">
    <location>
        <begin position="97"/>
        <end position="109"/>
    </location>
</feature>
<gene>
    <name evidence="2" type="primary">PLEST009579</name>
    <name evidence="2" type="ORF">PLESTB_000592600</name>
</gene>
<dbReference type="PANTHER" id="PTHR47017:SF1">
    <property type="entry name" value="ACYL-COA"/>
    <property type="match status" value="1"/>
</dbReference>
<feature type="region of interest" description="Disordered" evidence="1">
    <location>
        <begin position="97"/>
        <end position="119"/>
    </location>
</feature>
<comment type="caution">
    <text evidence="2">The sequence shown here is derived from an EMBL/GenBank/DDBJ whole genome shotgun (WGS) entry which is preliminary data.</text>
</comment>
<sequence>MRSIRSTSHGRCHRVSRSITCRAQRLQSGLGSITSALWERAGSVLRQLVVQKAEVQSETDLETAPPAGKAEAGGDVGGIAADAAAVNNSAAVKESISGISGGSSSSSSPGGDGSGGSGGGYTALASVRARGPLRLEVRVVDSISKVPRAEWDSVVSSCGSGELNPFLLWSFLHALEESGSAAPRTGWLPQHILVRQLDEPGADGESGSGAASPSPSPSSRLVGCVPMYLKGHSYGEYVFDSSWADFASMMGSRYYPKLQAAVPFTPVTGPRLMVSSCLPPADREAVVRALGRTLIDMTESLGVSGVHLTFTTAQEWAVLGELGFKQRLGIQFHWDNNGYDTFEDFLGELKQSKRKSIRQERKSLERAGLSVRRLPGSCLGPGHWDRFHDFYLSTVDRKWGNAYLTREFFHRLGEELADRVLLVVASESDDGAPSPSPSSPPPPPPGQLVAAALNLVGSHALFGRHWGQAEGRDVRNLHFELCYYQALEEAISRRLPRVEAGAQGEHKLQRGYLPSFTYSCHYLRDPRLGSAVDRFLQRERGQIEYTLQMMSVASSPYKKERTLESLLSKLQAYRSLSSASSGSSWEEEEEAEEKVEKVEGKVEVEASSGGGRDGNRAG</sequence>
<feature type="compositionally biased region" description="Pro residues" evidence="1">
    <location>
        <begin position="434"/>
        <end position="446"/>
    </location>
</feature>
<dbReference type="EMBL" id="BRXU01000005">
    <property type="protein sequence ID" value="GLC52184.1"/>
    <property type="molecule type" value="Genomic_DNA"/>
</dbReference>
<reference evidence="2 3" key="1">
    <citation type="journal article" date="2023" name="Commun. Biol.">
        <title>Reorganization of the ancestral sex-determining regions during the evolution of trioecy in Pleodorina starrii.</title>
        <authorList>
            <person name="Takahashi K."/>
            <person name="Suzuki S."/>
            <person name="Kawai-Toyooka H."/>
            <person name="Yamamoto K."/>
            <person name="Hamaji T."/>
            <person name="Ootsuki R."/>
            <person name="Yamaguchi H."/>
            <person name="Kawachi M."/>
            <person name="Higashiyama T."/>
            <person name="Nozaki H."/>
        </authorList>
    </citation>
    <scope>NUCLEOTIDE SEQUENCE [LARGE SCALE GENOMIC DNA]</scope>
    <source>
        <strain evidence="2 3">NIES-4479</strain>
    </source>
</reference>
<dbReference type="InterPro" id="IPR016181">
    <property type="entry name" value="Acyl_CoA_acyltransferase"/>
</dbReference>
<dbReference type="SUPFAM" id="SSF55729">
    <property type="entry name" value="Acyl-CoA N-acyltransferases (Nat)"/>
    <property type="match status" value="1"/>
</dbReference>
<feature type="compositionally biased region" description="Low complexity" evidence="1">
    <location>
        <begin position="203"/>
        <end position="219"/>
    </location>
</feature>
<feature type="region of interest" description="Disordered" evidence="1">
    <location>
        <begin position="575"/>
        <end position="618"/>
    </location>
</feature>
<dbReference type="PANTHER" id="PTHR47017">
    <property type="entry name" value="ACYL-COA"/>
    <property type="match status" value="1"/>
</dbReference>